<dbReference type="GO" id="GO:0008541">
    <property type="term" value="C:proteasome regulatory particle, lid subcomplex"/>
    <property type="evidence" value="ECO:0007669"/>
    <property type="project" value="TreeGrafter"/>
</dbReference>
<dbReference type="SMR" id="A0A2V2VI49"/>
<dbReference type="VEuPathDB" id="TriTrypDB:TcCLB.508415.20"/>
<feature type="domain" description="Pru" evidence="6">
    <location>
        <begin position="17"/>
        <end position="130"/>
    </location>
</feature>
<dbReference type="VEuPathDB" id="TriTrypDB:ECC02_001251"/>
<dbReference type="VEuPathDB" id="TriTrypDB:TcBrA4_0063230"/>
<dbReference type="PANTHER" id="PTHR12225">
    <property type="entry name" value="ADHESION REGULATING MOLECULE 1 110 KDA CELL MEMBRANE GLYCOPROTEIN"/>
    <property type="match status" value="1"/>
</dbReference>
<evidence type="ECO:0000259" key="6">
    <source>
        <dbReference type="PROSITE" id="PS51917"/>
    </source>
</evidence>
<keyword evidence="3" id="KW-0963">Cytoplasm</keyword>
<dbReference type="Proteomes" id="UP000583944">
    <property type="component" value="Unassembled WGS sequence"/>
</dbReference>
<keyword evidence="5" id="KW-0539">Nucleus</keyword>
<reference evidence="7" key="3">
    <citation type="submission" date="2020-04" db="EMBL/GenBank/DDBJ databases">
        <authorList>
            <person name="Diaz Viraque F."/>
        </authorList>
    </citation>
    <scope>NUCLEOTIDE SEQUENCE</scope>
    <source>
        <strain evidence="7">Berenice</strain>
    </source>
</reference>
<protein>
    <recommendedName>
        <fullName evidence="6">Pru domain-containing protein</fullName>
    </recommendedName>
</protein>
<organism evidence="8 9">
    <name type="scientific">Trypanosoma cruzi</name>
    <dbReference type="NCBI Taxonomy" id="5693"/>
    <lineage>
        <taxon>Eukaryota</taxon>
        <taxon>Discoba</taxon>
        <taxon>Euglenozoa</taxon>
        <taxon>Kinetoplastea</taxon>
        <taxon>Metakinetoplastina</taxon>
        <taxon>Trypanosomatida</taxon>
        <taxon>Trypanosomatidae</taxon>
        <taxon>Trypanosoma</taxon>
        <taxon>Schizotrypanum</taxon>
    </lineage>
</organism>
<dbReference type="InterPro" id="IPR006773">
    <property type="entry name" value="Rpn13/ADRM1"/>
</dbReference>
<evidence type="ECO:0000256" key="5">
    <source>
        <dbReference type="ARBA" id="ARBA00023242"/>
    </source>
</evidence>
<reference evidence="8 9" key="1">
    <citation type="journal article" date="2018" name="Microb. Genom.">
        <title>Expanding an expanded genome: long-read sequencing of Trypanosoma cruzi.</title>
        <authorList>
            <person name="Berna L."/>
            <person name="Rodriguez M."/>
            <person name="Chiribao M.L."/>
            <person name="Parodi-Talice A."/>
            <person name="Pita S."/>
            <person name="Rijo G."/>
            <person name="Alvarez-Valin F."/>
            <person name="Robello C."/>
        </authorList>
    </citation>
    <scope>NUCLEOTIDE SEQUENCE [LARGE SCALE GENOMIC DNA]</scope>
    <source>
        <strain evidence="8 9">TCC</strain>
    </source>
</reference>
<proteinExistence type="predicted"/>
<dbReference type="VEuPathDB" id="TriTrypDB:C3747_268g36"/>
<dbReference type="VEuPathDB" id="TriTrypDB:TCDM_07941"/>
<sequence length="265" mass="29714">MEARGVTIPPARVGHTARNSLAVKIPAGRMVLQDGIVKPLLGRGLLCLMRDSLMDELVLTWVPVDGGEEHRFTLPRGKVQVSWVEKCKSGRVLLFDVDKGKQLLFFWMQSRSTDLAEKMMRRLQYILERHRNYPVNAPNSQAIQMSTFRRILEEVREGAVALDVDLEALLASSKLIEALQEDPEFYRSRVVDYLPSSSATVTDTPVDVVSLVQDSQVQWAAVILSTMLRHQATSTYLSSLFLDAAAPWGLGVVSFLMQIIQAFLE</sequence>
<dbReference type="EMBL" id="JABDHM010000006">
    <property type="protein sequence ID" value="KAF5225488.1"/>
    <property type="molecule type" value="Genomic_DNA"/>
</dbReference>
<dbReference type="GO" id="GO:0070628">
    <property type="term" value="F:proteasome binding"/>
    <property type="evidence" value="ECO:0007669"/>
    <property type="project" value="TreeGrafter"/>
</dbReference>
<reference evidence="7 10" key="2">
    <citation type="journal article" date="2019" name="Genome Biol. Evol.">
        <title>Nanopore Sequencing Significantly Improves Genome Assembly of the Protozoan Parasite Trypanosoma cruzi.</title>
        <authorList>
            <person name="Diaz-Viraque F."/>
            <person name="Pita S."/>
            <person name="Greif G."/>
            <person name="de Souza R.C.M."/>
            <person name="Iraola G."/>
            <person name="Robello C."/>
        </authorList>
    </citation>
    <scope>NUCLEOTIDE SEQUENCE [LARGE SCALE GENOMIC DNA]</scope>
    <source>
        <strain evidence="7 10">Berenice</strain>
    </source>
</reference>
<comment type="caution">
    <text evidence="8">The sequence shown here is derived from an EMBL/GenBank/DDBJ whole genome shotgun (WGS) entry which is preliminary data.</text>
</comment>
<evidence type="ECO:0000256" key="3">
    <source>
        <dbReference type="ARBA" id="ARBA00022490"/>
    </source>
</evidence>
<evidence type="ECO:0000313" key="9">
    <source>
        <dbReference type="Proteomes" id="UP000246078"/>
    </source>
</evidence>
<dbReference type="VEuPathDB" id="TriTrypDB:TCSYLVIO_001367"/>
<evidence type="ECO:0000313" key="8">
    <source>
        <dbReference type="EMBL" id="PWU95336.1"/>
    </source>
</evidence>
<evidence type="ECO:0000256" key="2">
    <source>
        <dbReference type="ARBA" id="ARBA00004496"/>
    </source>
</evidence>
<dbReference type="VEuPathDB" id="TriTrypDB:TcCL_ESM00166"/>
<dbReference type="VEuPathDB" id="TriTrypDB:C4B63_2g54"/>
<dbReference type="InterPro" id="IPR038108">
    <property type="entry name" value="RPN13_DEUBAD_sf"/>
</dbReference>
<accession>A0A2V2VI49</accession>
<comment type="subcellular location">
    <subcellularLocation>
        <location evidence="2">Cytoplasm</location>
    </subcellularLocation>
    <subcellularLocation>
        <location evidence="1">Nucleus</location>
    </subcellularLocation>
</comment>
<dbReference type="VEuPathDB" id="TriTrypDB:Tc_MARK_4542"/>
<dbReference type="InterPro" id="IPR044868">
    <property type="entry name" value="Rpn13/ADRM1_Pru"/>
</dbReference>
<dbReference type="VEuPathDB" id="TriTrypDB:TcG_02052"/>
<dbReference type="EMBL" id="PRFC01000268">
    <property type="protein sequence ID" value="PWU95336.1"/>
    <property type="molecule type" value="Genomic_DNA"/>
</dbReference>
<dbReference type="Pfam" id="PF04683">
    <property type="entry name" value="Rpn13_ADRM1_Pru"/>
    <property type="match status" value="1"/>
</dbReference>
<dbReference type="GO" id="GO:0061133">
    <property type="term" value="F:endopeptidase activator activity"/>
    <property type="evidence" value="ECO:0007669"/>
    <property type="project" value="TreeGrafter"/>
</dbReference>
<dbReference type="VEuPathDB" id="TriTrypDB:TcCLB.510755.70"/>
<dbReference type="PROSITE" id="PS51917">
    <property type="entry name" value="PRU"/>
    <property type="match status" value="1"/>
</dbReference>
<keyword evidence="4" id="KW-0647">Proteasome</keyword>
<dbReference type="OrthoDB" id="340431at2759"/>
<dbReference type="Gene3D" id="2.30.29.70">
    <property type="entry name" value="Proteasomal ubiquitin receptor Rpn13/ADRM1"/>
    <property type="match status" value="1"/>
</dbReference>
<evidence type="ECO:0000313" key="10">
    <source>
        <dbReference type="Proteomes" id="UP000583944"/>
    </source>
</evidence>
<dbReference type="AlphaFoldDB" id="A0A2V2VI49"/>
<gene>
    <name evidence="8" type="ORF">C3747_268g36</name>
    <name evidence="7" type="ORF">ECC02_001251</name>
</gene>
<name>A0A2V2VI49_TRYCR</name>
<dbReference type="VEuPathDB" id="TriTrypDB:TcYC6_0068250"/>
<dbReference type="Proteomes" id="UP000246078">
    <property type="component" value="Unassembled WGS sequence"/>
</dbReference>
<dbReference type="VEuPathDB" id="TriTrypDB:BCY84_13935"/>
<dbReference type="GO" id="GO:0005737">
    <property type="term" value="C:cytoplasm"/>
    <property type="evidence" value="ECO:0007669"/>
    <property type="project" value="UniProtKB-SubCell"/>
</dbReference>
<dbReference type="Gene3D" id="1.10.2020.20">
    <property type="match status" value="1"/>
</dbReference>
<dbReference type="PANTHER" id="PTHR12225:SF0">
    <property type="entry name" value="PROTEASOMAL UBIQUITIN RECEPTOR ADRM1"/>
    <property type="match status" value="1"/>
</dbReference>
<evidence type="ECO:0000313" key="7">
    <source>
        <dbReference type="EMBL" id="KAF5225488.1"/>
    </source>
</evidence>
<evidence type="ECO:0000256" key="4">
    <source>
        <dbReference type="ARBA" id="ARBA00022942"/>
    </source>
</evidence>
<evidence type="ECO:0000256" key="1">
    <source>
        <dbReference type="ARBA" id="ARBA00004123"/>
    </source>
</evidence>
<dbReference type="InterPro" id="IPR038633">
    <property type="entry name" value="Rpn13/ADRM1_Pru_sf"/>
</dbReference>
<dbReference type="GO" id="GO:0005634">
    <property type="term" value="C:nucleus"/>
    <property type="evidence" value="ECO:0007669"/>
    <property type="project" value="UniProtKB-SubCell"/>
</dbReference>